<dbReference type="InterPro" id="IPR023753">
    <property type="entry name" value="FAD/NAD-binding_dom"/>
</dbReference>
<sequence>MPKNDLHGVAFPKLDEAQMASLGHCPLTTLKRFRDGEKLFEAGDRDFRFFVVKSGEIEILDEADETPKRLAVLRPGEFTGDEVQLTGGPAIVSAVARLGTEAYEVSPDGLRQILNYHPDLGDVIIQAFIARRQLLRQWGEFTSLRVIGSRDSRDTFRVRDFLAKNRVPFIWLDPEADPQAKELLKRYHASDDAIPVVDWGRKLLLRNPTNRQLAEALGLRRPLRQAAYDLVVVGAGPAGLAASVYGASEGLSTLTLEHSGPGGQAGRSMRIENYLGFPTGITGAELAERAVVQVSKFGATLPVGTQVTGLTFDKASSVIHLDSGETVAAKCLLIATGADYRKLGVEGCERLEGCGVYYAATPLEAQMCGGSEVLVVGGGNSAGQAAVFLAEQVRKVYLVIRGDDLHKNMSEYLVRRIEENPKIEVLRNTEVRRMSGDTHLGEVELVNNKTGEVRTIRTPALFSFIGAAPRTEWLPPEIEKDDKGFVRTGQALSQSDRWTARRPPFLLETSRPGVFAAGDVRSGSVKRVASAVGEGAMAVQFVHEYMKELPNGAPADVPVSQGQKG</sequence>
<dbReference type="Gene3D" id="3.50.50.60">
    <property type="entry name" value="FAD/NAD(P)-binding domain"/>
    <property type="match status" value="2"/>
</dbReference>
<accession>A0AAU7CEF0</accession>
<reference evidence="4" key="1">
    <citation type="submission" date="2024-05" db="EMBL/GenBank/DDBJ databases">
        <title>Planctomycetes of the genus Singulisphaera possess chitinolytic capabilities.</title>
        <authorList>
            <person name="Ivanova A."/>
        </authorList>
    </citation>
    <scope>NUCLEOTIDE SEQUENCE</scope>
    <source>
        <strain evidence="4">Ch08T</strain>
    </source>
</reference>
<dbReference type="SMART" id="SM00100">
    <property type="entry name" value="cNMP"/>
    <property type="match status" value="1"/>
</dbReference>
<dbReference type="GO" id="GO:0016491">
    <property type="term" value="F:oxidoreductase activity"/>
    <property type="evidence" value="ECO:0007669"/>
    <property type="project" value="UniProtKB-KW"/>
</dbReference>
<keyword evidence="2" id="KW-0560">Oxidoreductase</keyword>
<dbReference type="EMBL" id="CP155447">
    <property type="protein sequence ID" value="XBH03606.1"/>
    <property type="molecule type" value="Genomic_DNA"/>
</dbReference>
<dbReference type="PRINTS" id="PR00469">
    <property type="entry name" value="PNDRDTASEII"/>
</dbReference>
<proteinExistence type="predicted"/>
<dbReference type="InterPro" id="IPR000595">
    <property type="entry name" value="cNMP-bd_dom"/>
</dbReference>
<dbReference type="PRINTS" id="PR00368">
    <property type="entry name" value="FADPNR"/>
</dbReference>
<dbReference type="InterPro" id="IPR014710">
    <property type="entry name" value="RmlC-like_jellyroll"/>
</dbReference>
<dbReference type="SUPFAM" id="SSF51206">
    <property type="entry name" value="cAMP-binding domain-like"/>
    <property type="match status" value="1"/>
</dbReference>
<dbReference type="PROSITE" id="PS50042">
    <property type="entry name" value="CNMP_BINDING_3"/>
    <property type="match status" value="1"/>
</dbReference>
<feature type="domain" description="Cyclic nucleotide-binding" evidence="3">
    <location>
        <begin position="10"/>
        <end position="131"/>
    </location>
</feature>
<dbReference type="Gene3D" id="3.40.30.10">
    <property type="entry name" value="Glutaredoxin"/>
    <property type="match status" value="1"/>
</dbReference>
<dbReference type="Pfam" id="PF07992">
    <property type="entry name" value="Pyr_redox_2"/>
    <property type="match status" value="1"/>
</dbReference>
<organism evidence="4">
    <name type="scientific">Singulisphaera sp. Ch08</name>
    <dbReference type="NCBI Taxonomy" id="3120278"/>
    <lineage>
        <taxon>Bacteria</taxon>
        <taxon>Pseudomonadati</taxon>
        <taxon>Planctomycetota</taxon>
        <taxon>Planctomycetia</taxon>
        <taxon>Isosphaerales</taxon>
        <taxon>Isosphaeraceae</taxon>
        <taxon>Singulisphaera</taxon>
    </lineage>
</organism>
<dbReference type="PANTHER" id="PTHR48105">
    <property type="entry name" value="THIOREDOXIN REDUCTASE 1-RELATED-RELATED"/>
    <property type="match status" value="1"/>
</dbReference>
<dbReference type="InterPro" id="IPR036188">
    <property type="entry name" value="FAD/NAD-bd_sf"/>
</dbReference>
<evidence type="ECO:0000256" key="1">
    <source>
        <dbReference type="ARBA" id="ARBA00022630"/>
    </source>
</evidence>
<evidence type="ECO:0000313" key="4">
    <source>
        <dbReference type="EMBL" id="XBH03606.1"/>
    </source>
</evidence>
<dbReference type="InterPro" id="IPR050097">
    <property type="entry name" value="Ferredoxin-NADP_redctase_2"/>
</dbReference>
<evidence type="ECO:0000259" key="3">
    <source>
        <dbReference type="PROSITE" id="PS50042"/>
    </source>
</evidence>
<dbReference type="InterPro" id="IPR018490">
    <property type="entry name" value="cNMP-bd_dom_sf"/>
</dbReference>
<keyword evidence="1" id="KW-0285">Flavoprotein</keyword>
<dbReference type="Gene3D" id="2.60.120.10">
    <property type="entry name" value="Jelly Rolls"/>
    <property type="match status" value="1"/>
</dbReference>
<dbReference type="RefSeq" id="WP_406696345.1">
    <property type="nucleotide sequence ID" value="NZ_CP155447.1"/>
</dbReference>
<dbReference type="SUPFAM" id="SSF51905">
    <property type="entry name" value="FAD/NAD(P)-binding domain"/>
    <property type="match status" value="1"/>
</dbReference>
<evidence type="ECO:0000256" key="2">
    <source>
        <dbReference type="ARBA" id="ARBA00023002"/>
    </source>
</evidence>
<dbReference type="Pfam" id="PF00027">
    <property type="entry name" value="cNMP_binding"/>
    <property type="match status" value="1"/>
</dbReference>
<protein>
    <submittedName>
        <fullName evidence="4">FAD-dependent oxidoreductase</fullName>
    </submittedName>
</protein>
<dbReference type="AlphaFoldDB" id="A0AAU7CEF0"/>
<dbReference type="CDD" id="cd00038">
    <property type="entry name" value="CAP_ED"/>
    <property type="match status" value="1"/>
</dbReference>
<gene>
    <name evidence="4" type="ORF">V5E97_35670</name>
</gene>
<name>A0AAU7CEF0_9BACT</name>